<dbReference type="Gene3D" id="3.50.50.60">
    <property type="entry name" value="FAD/NAD(P)-binding domain"/>
    <property type="match status" value="1"/>
</dbReference>
<dbReference type="Proteomes" id="UP000184111">
    <property type="component" value="Unassembled WGS sequence"/>
</dbReference>
<organism evidence="9 10">
    <name type="scientific">Actinacidiphila paucisporea</name>
    <dbReference type="NCBI Taxonomy" id="310782"/>
    <lineage>
        <taxon>Bacteria</taxon>
        <taxon>Bacillati</taxon>
        <taxon>Actinomycetota</taxon>
        <taxon>Actinomycetes</taxon>
        <taxon>Kitasatosporales</taxon>
        <taxon>Streptomycetaceae</taxon>
        <taxon>Actinacidiphila</taxon>
    </lineage>
</organism>
<dbReference type="RefSeq" id="WP_073502459.1">
    <property type="nucleotide sequence ID" value="NZ_FRBI01000033.1"/>
</dbReference>
<dbReference type="SUPFAM" id="SSF54373">
    <property type="entry name" value="FAD-linked reductases, C-terminal domain"/>
    <property type="match status" value="1"/>
</dbReference>
<evidence type="ECO:0000256" key="7">
    <source>
        <dbReference type="RuleBase" id="RU003968"/>
    </source>
</evidence>
<dbReference type="Gene3D" id="3.30.410.40">
    <property type="match status" value="1"/>
</dbReference>
<dbReference type="InterPro" id="IPR036188">
    <property type="entry name" value="FAD/NAD-bd_sf"/>
</dbReference>
<evidence type="ECO:0000313" key="9">
    <source>
        <dbReference type="EMBL" id="SHN29304.1"/>
    </source>
</evidence>
<feature type="domain" description="Glucose-methanol-choline oxidoreductase N-terminal" evidence="8">
    <location>
        <begin position="81"/>
        <end position="104"/>
    </location>
</feature>
<feature type="active site" description="Proton donor" evidence="5">
    <location>
        <position position="451"/>
    </location>
</feature>
<feature type="binding site" evidence="6">
    <location>
        <position position="232"/>
    </location>
    <ligand>
        <name>FAD</name>
        <dbReference type="ChEBI" id="CHEBI:57692"/>
    </ligand>
</feature>
<comment type="similarity">
    <text evidence="2 7">Belongs to the GMC oxidoreductase family.</text>
</comment>
<dbReference type="GO" id="GO:0016614">
    <property type="term" value="F:oxidoreductase activity, acting on CH-OH group of donors"/>
    <property type="evidence" value="ECO:0007669"/>
    <property type="project" value="InterPro"/>
</dbReference>
<dbReference type="InterPro" id="IPR007867">
    <property type="entry name" value="GMC_OxRtase_C"/>
</dbReference>
<dbReference type="AlphaFoldDB" id="A0A1M7QES9"/>
<evidence type="ECO:0000256" key="4">
    <source>
        <dbReference type="ARBA" id="ARBA00022827"/>
    </source>
</evidence>
<dbReference type="Pfam" id="PF00732">
    <property type="entry name" value="GMC_oxred_N"/>
    <property type="match status" value="1"/>
</dbReference>
<dbReference type="PANTHER" id="PTHR11552">
    <property type="entry name" value="GLUCOSE-METHANOL-CHOLINE GMC OXIDOREDUCTASE"/>
    <property type="match status" value="1"/>
</dbReference>
<comment type="cofactor">
    <cofactor evidence="1 6">
        <name>FAD</name>
        <dbReference type="ChEBI" id="CHEBI:57692"/>
    </cofactor>
</comment>
<evidence type="ECO:0000256" key="3">
    <source>
        <dbReference type="ARBA" id="ARBA00022630"/>
    </source>
</evidence>
<dbReference type="STRING" id="310782.SAMN05216499_13328"/>
<dbReference type="GO" id="GO:0050660">
    <property type="term" value="F:flavin adenine dinucleotide binding"/>
    <property type="evidence" value="ECO:0007669"/>
    <property type="project" value="InterPro"/>
</dbReference>
<dbReference type="PROSITE" id="PS00623">
    <property type="entry name" value="GMC_OXRED_1"/>
    <property type="match status" value="1"/>
</dbReference>
<gene>
    <name evidence="9" type="ORF">SAMN05216499_13328</name>
</gene>
<keyword evidence="4 6" id="KW-0274">FAD</keyword>
<protein>
    <submittedName>
        <fullName evidence="9">Choline dehydrogenase</fullName>
    </submittedName>
</protein>
<reference evidence="9 10" key="1">
    <citation type="submission" date="2016-11" db="EMBL/GenBank/DDBJ databases">
        <authorList>
            <person name="Jaros S."/>
            <person name="Januszkiewicz K."/>
            <person name="Wedrychowicz H."/>
        </authorList>
    </citation>
    <scope>NUCLEOTIDE SEQUENCE [LARGE SCALE GENOMIC DNA]</scope>
    <source>
        <strain evidence="9 10">CGMCC 4.2025</strain>
    </source>
</reference>
<evidence type="ECO:0000256" key="1">
    <source>
        <dbReference type="ARBA" id="ARBA00001974"/>
    </source>
</evidence>
<dbReference type="EMBL" id="FRBI01000033">
    <property type="protein sequence ID" value="SHN29304.1"/>
    <property type="molecule type" value="Genomic_DNA"/>
</dbReference>
<dbReference type="Pfam" id="PF05199">
    <property type="entry name" value="GMC_oxred_C"/>
    <property type="match status" value="1"/>
</dbReference>
<evidence type="ECO:0000313" key="10">
    <source>
        <dbReference type="Proteomes" id="UP000184111"/>
    </source>
</evidence>
<keyword evidence="10" id="KW-1185">Reference proteome</keyword>
<evidence type="ECO:0000259" key="8">
    <source>
        <dbReference type="PROSITE" id="PS00623"/>
    </source>
</evidence>
<dbReference type="PANTHER" id="PTHR11552:SF147">
    <property type="entry name" value="CHOLINE DEHYDROGENASE, MITOCHONDRIAL"/>
    <property type="match status" value="1"/>
</dbReference>
<evidence type="ECO:0000256" key="5">
    <source>
        <dbReference type="PIRSR" id="PIRSR000137-1"/>
    </source>
</evidence>
<feature type="active site" description="Proton acceptor" evidence="5">
    <location>
        <position position="495"/>
    </location>
</feature>
<accession>A0A1M7QES9</accession>
<keyword evidence="3 7" id="KW-0285">Flavoprotein</keyword>
<proteinExistence type="inferred from homology"/>
<evidence type="ECO:0000256" key="6">
    <source>
        <dbReference type="PIRSR" id="PIRSR000137-2"/>
    </source>
</evidence>
<name>A0A1M7QES9_9ACTN</name>
<dbReference type="InterPro" id="IPR012132">
    <property type="entry name" value="GMC_OxRdtase"/>
</dbReference>
<dbReference type="PIRSF" id="PIRSF000137">
    <property type="entry name" value="Alcohol_oxidase"/>
    <property type="match status" value="1"/>
</dbReference>
<evidence type="ECO:0000256" key="2">
    <source>
        <dbReference type="ARBA" id="ARBA00010790"/>
    </source>
</evidence>
<sequence length="522" mass="52437">MTAYDYVVVGAGVAGSLVAARLSRRPGTTVLLLEAGERVPEGASARDPALAAGLWGTDADWSDETVPQPGLGGRTVRWPAGRALGGSSAINAALWVRGNPADYDAWAAYGGAGWNHRAALDAFRRLERNDRAPASWAGADGPLPVESAAPDPWSVALTGAARELGFAPTDANGPRQEGVDTLRMTSRAGRRVTFADAFLPGPDTGTETAAEPLAGSVAEAGAGLRVVTGARVTGVAVDNGRAAGVTYHRGGGPALRATARREVLLAAGAVRTAQLLLLSGIGPARDLAAHGIAGVADLPGVGRGLRDHVAVGGAVPAPAAAPPLPAGGGAVAVFTRADGQPGPPDLEIVLAPGVPGTDGGDPAPGVRFGVVALQPRSSGSVRLAGPDPFAPPLIDPGYLSDPDGSDLATLLAGWDLVRRLLGTRAAARIAAAPPEPRDGAGVRATAGPMFHPVATARFGTDGDPWAVLDGDLRVRGVRGLRVVDAAAVPLPTRGHTMAPTAVIADRAASLLTAAPSSSRTTP</sequence>
<dbReference type="InterPro" id="IPR000172">
    <property type="entry name" value="GMC_OxRdtase_N"/>
</dbReference>
<dbReference type="SUPFAM" id="SSF51905">
    <property type="entry name" value="FAD/NAD(P)-binding domain"/>
    <property type="match status" value="1"/>
</dbReference>